<sequence length="249" mass="29103">MANEHLTGLIKQFWLQSGGIYGYRKIYCDLREVGELCGKNRVYRLMKAAGLCAQVGYRRPRARAGKVSILAPNRLQQRFEVANPNEAWVTDITHIRTHEGWLYLAVVIDLYSRKVIGWSMQSRIKKELVLNALLMAVWRRKPTNLVTVHSDQGSQYTSHDWKAFLDANNLQTSMSRRGNCHDNAVAESFFQLLKRERIKRHIYSTRDDARGDVVDYIEMFYNSKRRHGFNEMLSPVEYEKRFTERLVSV</sequence>
<dbReference type="InterPro" id="IPR048020">
    <property type="entry name" value="Transpos_IS3"/>
</dbReference>
<dbReference type="EMBL" id="UINC01042759">
    <property type="protein sequence ID" value="SVB45823.1"/>
    <property type="molecule type" value="Genomic_DNA"/>
</dbReference>
<accession>A0A382E763</accession>
<name>A0A382E763_9ZZZZ</name>
<dbReference type="NCBIfam" id="NF033516">
    <property type="entry name" value="transpos_IS3"/>
    <property type="match status" value="1"/>
</dbReference>
<evidence type="ECO:0000259" key="1">
    <source>
        <dbReference type="PROSITE" id="PS50994"/>
    </source>
</evidence>
<proteinExistence type="predicted"/>
<reference evidence="2" key="1">
    <citation type="submission" date="2018-05" db="EMBL/GenBank/DDBJ databases">
        <authorList>
            <person name="Lanie J.A."/>
            <person name="Ng W.-L."/>
            <person name="Kazmierczak K.M."/>
            <person name="Andrzejewski T.M."/>
            <person name="Davidsen T.M."/>
            <person name="Wayne K.J."/>
            <person name="Tettelin H."/>
            <person name="Glass J.I."/>
            <person name="Rusch D."/>
            <person name="Podicherti R."/>
            <person name="Tsui H.-C.T."/>
            <person name="Winkler M.E."/>
        </authorList>
    </citation>
    <scope>NUCLEOTIDE SEQUENCE</scope>
</reference>
<dbReference type="PANTHER" id="PTHR46889:SF4">
    <property type="entry name" value="TRANSPOSASE INSO FOR INSERTION SEQUENCE ELEMENT IS911B-RELATED"/>
    <property type="match status" value="1"/>
</dbReference>
<dbReference type="InterPro" id="IPR036397">
    <property type="entry name" value="RNaseH_sf"/>
</dbReference>
<feature type="domain" description="Integrase catalytic" evidence="1">
    <location>
        <begin position="80"/>
        <end position="243"/>
    </location>
</feature>
<dbReference type="SUPFAM" id="SSF53098">
    <property type="entry name" value="Ribonuclease H-like"/>
    <property type="match status" value="1"/>
</dbReference>
<gene>
    <name evidence="2" type="ORF">METZ01_LOCUS198677</name>
</gene>
<organism evidence="2">
    <name type="scientific">marine metagenome</name>
    <dbReference type="NCBI Taxonomy" id="408172"/>
    <lineage>
        <taxon>unclassified sequences</taxon>
        <taxon>metagenomes</taxon>
        <taxon>ecological metagenomes</taxon>
    </lineage>
</organism>
<dbReference type="InterPro" id="IPR012337">
    <property type="entry name" value="RNaseH-like_sf"/>
</dbReference>
<dbReference type="Pfam" id="PF00665">
    <property type="entry name" value="rve"/>
    <property type="match status" value="1"/>
</dbReference>
<dbReference type="GO" id="GO:0003676">
    <property type="term" value="F:nucleic acid binding"/>
    <property type="evidence" value="ECO:0007669"/>
    <property type="project" value="InterPro"/>
</dbReference>
<protein>
    <recommendedName>
        <fullName evidence="1">Integrase catalytic domain-containing protein</fullName>
    </recommendedName>
</protein>
<dbReference type="GO" id="GO:0015074">
    <property type="term" value="P:DNA integration"/>
    <property type="evidence" value="ECO:0007669"/>
    <property type="project" value="InterPro"/>
</dbReference>
<dbReference type="PANTHER" id="PTHR46889">
    <property type="entry name" value="TRANSPOSASE INSF FOR INSERTION SEQUENCE IS3B-RELATED"/>
    <property type="match status" value="1"/>
</dbReference>
<dbReference type="Gene3D" id="3.30.420.10">
    <property type="entry name" value="Ribonuclease H-like superfamily/Ribonuclease H"/>
    <property type="match status" value="1"/>
</dbReference>
<dbReference type="PROSITE" id="PS50994">
    <property type="entry name" value="INTEGRASE"/>
    <property type="match status" value="1"/>
</dbReference>
<dbReference type="Pfam" id="PF13333">
    <property type="entry name" value="rve_2"/>
    <property type="match status" value="1"/>
</dbReference>
<dbReference type="Pfam" id="PF13276">
    <property type="entry name" value="HTH_21"/>
    <property type="match status" value="1"/>
</dbReference>
<dbReference type="InterPro" id="IPR001584">
    <property type="entry name" value="Integrase_cat-core"/>
</dbReference>
<evidence type="ECO:0000313" key="2">
    <source>
        <dbReference type="EMBL" id="SVB45823.1"/>
    </source>
</evidence>
<dbReference type="AlphaFoldDB" id="A0A382E763"/>
<dbReference type="InterPro" id="IPR025948">
    <property type="entry name" value="HTH-like_dom"/>
</dbReference>
<dbReference type="InterPro" id="IPR050900">
    <property type="entry name" value="Transposase_IS3/IS150/IS904"/>
</dbReference>